<protein>
    <submittedName>
        <fullName evidence="1">Zinc finger BED domain-containing protein 5</fullName>
    </submittedName>
</protein>
<dbReference type="OrthoDB" id="7381979at2759"/>
<reference evidence="1" key="1">
    <citation type="submission" date="2020-07" db="EMBL/GenBank/DDBJ databases">
        <title>Multicomponent nature underlies the extraordinary mechanical properties of spider dragline silk.</title>
        <authorList>
            <person name="Kono N."/>
            <person name="Nakamura H."/>
            <person name="Mori M."/>
            <person name="Yoshida Y."/>
            <person name="Ohtoshi R."/>
            <person name="Malay A.D."/>
            <person name="Moran D.A.P."/>
            <person name="Tomita M."/>
            <person name="Numata K."/>
            <person name="Arakawa K."/>
        </authorList>
    </citation>
    <scope>NUCLEOTIDE SEQUENCE</scope>
</reference>
<accession>A0A8X6FR47</accession>
<proteinExistence type="predicted"/>
<evidence type="ECO:0000313" key="2">
    <source>
        <dbReference type="Proteomes" id="UP000887116"/>
    </source>
</evidence>
<dbReference type="AlphaFoldDB" id="A0A8X6FR47"/>
<evidence type="ECO:0000313" key="1">
    <source>
        <dbReference type="EMBL" id="GFQ86846.1"/>
    </source>
</evidence>
<gene>
    <name evidence="1" type="primary">ZBED5_256</name>
    <name evidence="1" type="ORF">TNCT_12161</name>
</gene>
<keyword evidence="2" id="KW-1185">Reference proteome</keyword>
<sequence>MSLKKTDIVSSNAEITESTDTGIQKTIMPSTSSFVQLQPPPSNFGEVVSTKRRKYDTSYLSFGFTSTGEEKAPNAVCLLCNKILAKLLRHLEKNHPIDKGKDVSFF</sequence>
<dbReference type="EMBL" id="BMAO01003286">
    <property type="protein sequence ID" value="GFQ86846.1"/>
    <property type="molecule type" value="Genomic_DNA"/>
</dbReference>
<name>A0A8X6FR47_TRICU</name>
<organism evidence="1 2">
    <name type="scientific">Trichonephila clavata</name>
    <name type="common">Joro spider</name>
    <name type="synonym">Nephila clavata</name>
    <dbReference type="NCBI Taxonomy" id="2740835"/>
    <lineage>
        <taxon>Eukaryota</taxon>
        <taxon>Metazoa</taxon>
        <taxon>Ecdysozoa</taxon>
        <taxon>Arthropoda</taxon>
        <taxon>Chelicerata</taxon>
        <taxon>Arachnida</taxon>
        <taxon>Araneae</taxon>
        <taxon>Araneomorphae</taxon>
        <taxon>Entelegynae</taxon>
        <taxon>Araneoidea</taxon>
        <taxon>Nephilidae</taxon>
        <taxon>Trichonephila</taxon>
    </lineage>
</organism>
<comment type="caution">
    <text evidence="1">The sequence shown here is derived from an EMBL/GenBank/DDBJ whole genome shotgun (WGS) entry which is preliminary data.</text>
</comment>
<dbReference type="Proteomes" id="UP000887116">
    <property type="component" value="Unassembled WGS sequence"/>
</dbReference>